<dbReference type="EMBL" id="CABPSG010000013">
    <property type="protein sequence ID" value="VVE34236.1"/>
    <property type="molecule type" value="Genomic_DNA"/>
</dbReference>
<evidence type="ECO:0000313" key="1">
    <source>
        <dbReference type="EMBL" id="VVE34236.1"/>
    </source>
</evidence>
<keyword evidence="2" id="KW-1185">Reference proteome</keyword>
<name>A0ABY6W9P6_9BURK</name>
<gene>
    <name evidence="1" type="ORF">PSO31014_03800</name>
</gene>
<comment type="caution">
    <text evidence="1">The sequence shown here is derived from an EMBL/GenBank/DDBJ whole genome shotgun (WGS) entry which is preliminary data.</text>
</comment>
<dbReference type="RefSeq" id="WP_150553030.1">
    <property type="nucleotide sequence ID" value="NZ_CABPSG010000013.1"/>
</dbReference>
<sequence length="645" mass="72766">MTYYRRAKFLGQQKRVVMSRKLGRENASIEKVYAKKPRTQDERAAGAMKNDPKLAQYPLTREQAVFASVWYNMTYAYSLDSHRVRVMHAVNILEELMRLTAYPHANGEDRWMVGREAIKILVSEAALKRPALSVPTATICTLLGKSFGVKYDKASLDKGRSLLESHLREYQATLHRYYVGEIIQGIHDAVLSPDARPEFERFNEIRSLTGSLISYLIARGQSIEGLFQLYSHVLVPFRRQTKPYNFAQRFDLLKKLITSEQRSWEVWFAVDGITDPKSFPASIGGITFAQATPAEVAALDGGMKEQGYRLFVTTVEGALDARTAGQRVHERINRVLDLVRFEYDRANIAVSELFAVRKTSDNNWRILPIPKVVPNPQSSVSPEQLDAFARNVSVLVSGDRFSQEGRDRVLAAFRLYRMGADTTSFENKLVNWWTGLEFLAKGMGGSNSIADAVEGSVTPVLMGVSVINHLNAYREVLLEQSVELVDSATGRPIVLKELDFAQLYDVLGQAAHRQTISAKLQALPLTQMRLDQFLNYLASPQDMNKFLERCEEGLRWHLQRIWRARCDIVHSGGRMVNIALLCANLEAYLKSVLTALLAAFGRIPTLASPQEFFIRAEHSYASAREGLRGNDVGLLKAFLRELKPQ</sequence>
<proteinExistence type="predicted"/>
<reference evidence="1 2" key="1">
    <citation type="submission" date="2019-08" db="EMBL/GenBank/DDBJ databases">
        <authorList>
            <person name="Peeters C."/>
        </authorList>
    </citation>
    <scope>NUCLEOTIDE SEQUENCE [LARGE SCALE GENOMIC DNA]</scope>
    <source>
        <strain evidence="1 2">LMG 31014</strain>
    </source>
</reference>
<organism evidence="1 2">
    <name type="scientific">Pandoraea soli</name>
    <dbReference type="NCBI Taxonomy" id="2508293"/>
    <lineage>
        <taxon>Bacteria</taxon>
        <taxon>Pseudomonadati</taxon>
        <taxon>Pseudomonadota</taxon>
        <taxon>Betaproteobacteria</taxon>
        <taxon>Burkholderiales</taxon>
        <taxon>Burkholderiaceae</taxon>
        <taxon>Pandoraea</taxon>
    </lineage>
</organism>
<protein>
    <submittedName>
        <fullName evidence="1">Uncharacterized protein</fullName>
    </submittedName>
</protein>
<accession>A0ABY6W9P6</accession>
<dbReference type="Proteomes" id="UP000405357">
    <property type="component" value="Unassembled WGS sequence"/>
</dbReference>
<evidence type="ECO:0000313" key="2">
    <source>
        <dbReference type="Proteomes" id="UP000405357"/>
    </source>
</evidence>